<comment type="subcellular location">
    <subcellularLocation>
        <location evidence="1">Membrane</location>
        <topology evidence="1">Multi-pass membrane protein</topology>
    </subcellularLocation>
</comment>
<evidence type="ECO:0000256" key="2">
    <source>
        <dbReference type="ARBA" id="ARBA00009399"/>
    </source>
</evidence>
<keyword evidence="5 6" id="KW-0472">Membrane</keyword>
<sequence length="111" mass="12394">MTPELAKIAGAETAIIVMFWINEHWTFGEEGKEGIRPLIRRLLTSNVVRLGGVLVATVIFSVVYRQIDVRISLVDWDVWFLVANGCGIIAGLVVNYILESTVTWRAGDAYE</sequence>
<keyword evidence="4 6" id="KW-1133">Transmembrane helix</keyword>
<dbReference type="Pfam" id="PF04138">
    <property type="entry name" value="GtrA_DPMS_TM"/>
    <property type="match status" value="1"/>
</dbReference>
<feature type="domain" description="GtrA/DPMS transmembrane" evidence="7">
    <location>
        <begin position="3"/>
        <end position="104"/>
    </location>
</feature>
<dbReference type="InterPro" id="IPR051401">
    <property type="entry name" value="GtrA_CellWall_Glycosyl"/>
</dbReference>
<reference evidence="8 9" key="1">
    <citation type="journal article" date="2019" name="Int. J. Syst. Evol. Microbiol.">
        <title>The Global Catalogue of Microorganisms (GCM) 10K type strain sequencing project: providing services to taxonomists for standard genome sequencing and annotation.</title>
        <authorList>
            <consortium name="The Broad Institute Genomics Platform"/>
            <consortium name="The Broad Institute Genome Sequencing Center for Infectious Disease"/>
            <person name="Wu L."/>
            <person name="Ma J."/>
        </authorList>
    </citation>
    <scope>NUCLEOTIDE SEQUENCE [LARGE SCALE GENOMIC DNA]</scope>
    <source>
        <strain evidence="8 9">RDMS1</strain>
    </source>
</reference>
<feature type="transmembrane region" description="Helical" evidence="6">
    <location>
        <begin position="79"/>
        <end position="98"/>
    </location>
</feature>
<accession>A0ABD5YRH2</accession>
<dbReference type="AlphaFoldDB" id="A0ABD5YRH2"/>
<dbReference type="Proteomes" id="UP001596417">
    <property type="component" value="Unassembled WGS sequence"/>
</dbReference>
<keyword evidence="9" id="KW-1185">Reference proteome</keyword>
<comment type="caution">
    <text evidence="8">The sequence shown here is derived from an EMBL/GenBank/DDBJ whole genome shotgun (WGS) entry which is preliminary data.</text>
</comment>
<dbReference type="EMBL" id="JBHTAX010000001">
    <property type="protein sequence ID" value="MFC7191022.1"/>
    <property type="molecule type" value="Genomic_DNA"/>
</dbReference>
<evidence type="ECO:0000313" key="9">
    <source>
        <dbReference type="Proteomes" id="UP001596417"/>
    </source>
</evidence>
<evidence type="ECO:0000256" key="3">
    <source>
        <dbReference type="ARBA" id="ARBA00022692"/>
    </source>
</evidence>
<evidence type="ECO:0000259" key="7">
    <source>
        <dbReference type="Pfam" id="PF04138"/>
    </source>
</evidence>
<evidence type="ECO:0000256" key="6">
    <source>
        <dbReference type="SAM" id="Phobius"/>
    </source>
</evidence>
<evidence type="ECO:0000256" key="5">
    <source>
        <dbReference type="ARBA" id="ARBA00023136"/>
    </source>
</evidence>
<name>A0ABD5YRH2_9EURY</name>
<gene>
    <name evidence="8" type="ORF">ACFQL7_15120</name>
</gene>
<proteinExistence type="inferred from homology"/>
<feature type="transmembrane region" description="Helical" evidence="6">
    <location>
        <begin position="47"/>
        <end position="67"/>
    </location>
</feature>
<dbReference type="RefSeq" id="WP_390205967.1">
    <property type="nucleotide sequence ID" value="NZ_JBHTAX010000001.1"/>
</dbReference>
<protein>
    <submittedName>
        <fullName evidence="8">GtrA family protein</fullName>
    </submittedName>
</protein>
<comment type="similarity">
    <text evidence="2">Belongs to the GtrA family.</text>
</comment>
<dbReference type="GO" id="GO:0016020">
    <property type="term" value="C:membrane"/>
    <property type="evidence" value="ECO:0007669"/>
    <property type="project" value="UniProtKB-SubCell"/>
</dbReference>
<keyword evidence="3 6" id="KW-0812">Transmembrane</keyword>
<evidence type="ECO:0000313" key="8">
    <source>
        <dbReference type="EMBL" id="MFC7191022.1"/>
    </source>
</evidence>
<evidence type="ECO:0000256" key="4">
    <source>
        <dbReference type="ARBA" id="ARBA00022989"/>
    </source>
</evidence>
<dbReference type="InterPro" id="IPR007267">
    <property type="entry name" value="GtrA_DPMS_TM"/>
</dbReference>
<dbReference type="PANTHER" id="PTHR38459:SF1">
    <property type="entry name" value="PROPHAGE BACTOPRENOL-LINKED GLUCOSE TRANSLOCASE HOMOLOG"/>
    <property type="match status" value="1"/>
</dbReference>
<dbReference type="PANTHER" id="PTHR38459">
    <property type="entry name" value="PROPHAGE BACTOPRENOL-LINKED GLUCOSE TRANSLOCASE HOMOLOG"/>
    <property type="match status" value="1"/>
</dbReference>
<evidence type="ECO:0000256" key="1">
    <source>
        <dbReference type="ARBA" id="ARBA00004141"/>
    </source>
</evidence>
<organism evidence="8 9">
    <name type="scientific">Halocatena marina</name>
    <dbReference type="NCBI Taxonomy" id="2934937"/>
    <lineage>
        <taxon>Archaea</taxon>
        <taxon>Methanobacteriati</taxon>
        <taxon>Methanobacteriota</taxon>
        <taxon>Stenosarchaea group</taxon>
        <taxon>Halobacteria</taxon>
        <taxon>Halobacteriales</taxon>
        <taxon>Natronomonadaceae</taxon>
        <taxon>Halocatena</taxon>
    </lineage>
</organism>